<dbReference type="InterPro" id="IPR025501">
    <property type="entry name" value="MinD_FleN"/>
</dbReference>
<dbReference type="PANTHER" id="PTHR43384:SF4">
    <property type="entry name" value="CELLULOSE BIOSYNTHESIS PROTEIN BCSQ-RELATED"/>
    <property type="match status" value="1"/>
</dbReference>
<reference evidence="4 5" key="1">
    <citation type="journal article" date="2009" name="PLoS ONE">
        <title>Genome analysis of the anaerobic thermohalophilic bacterium Halothermothrix orenii.</title>
        <authorList>
            <person name="Mavromatis K."/>
            <person name="Ivanova N."/>
            <person name="Anderson I."/>
            <person name="Lykidis A."/>
            <person name="Hooper S.D."/>
            <person name="Sun H."/>
            <person name="Kunin V."/>
            <person name="Lapidus A."/>
            <person name="Hugenholtz P."/>
            <person name="Patel B."/>
            <person name="Kyrpides N.C."/>
        </authorList>
    </citation>
    <scope>NUCLEOTIDE SEQUENCE [LARGE SCALE GENOMIC DNA]</scope>
    <source>
        <strain evidence="5">H 168 / OCM 544 / DSM 9562</strain>
    </source>
</reference>
<dbReference type="InterPro" id="IPR033875">
    <property type="entry name" value="FlhG"/>
</dbReference>
<dbReference type="Gene3D" id="3.40.50.300">
    <property type="entry name" value="P-loop containing nucleotide triphosphate hydrolases"/>
    <property type="match status" value="1"/>
</dbReference>
<organism evidence="4 5">
    <name type="scientific">Halothermothrix orenii (strain H 168 / OCM 544 / DSM 9562)</name>
    <dbReference type="NCBI Taxonomy" id="373903"/>
    <lineage>
        <taxon>Bacteria</taxon>
        <taxon>Bacillati</taxon>
        <taxon>Bacillota</taxon>
        <taxon>Clostridia</taxon>
        <taxon>Halanaerobiales</taxon>
        <taxon>Halothermotrichaceae</taxon>
        <taxon>Halothermothrix</taxon>
    </lineage>
</organism>
<dbReference type="PIRSF" id="PIRSF003092">
    <property type="entry name" value="MinD"/>
    <property type="match status" value="1"/>
</dbReference>
<dbReference type="GO" id="GO:0005524">
    <property type="term" value="F:ATP binding"/>
    <property type="evidence" value="ECO:0007669"/>
    <property type="project" value="UniProtKB-KW"/>
</dbReference>
<dbReference type="eggNOG" id="COG0455">
    <property type="taxonomic scope" value="Bacteria"/>
</dbReference>
<dbReference type="RefSeq" id="WP_015923386.1">
    <property type="nucleotide sequence ID" value="NC_011899.1"/>
</dbReference>
<evidence type="ECO:0000313" key="5">
    <source>
        <dbReference type="Proteomes" id="UP000000719"/>
    </source>
</evidence>
<dbReference type="EMBL" id="CP001098">
    <property type="protein sequence ID" value="ACL70416.1"/>
    <property type="molecule type" value="Genomic_DNA"/>
</dbReference>
<evidence type="ECO:0000259" key="3">
    <source>
        <dbReference type="Pfam" id="PF13614"/>
    </source>
</evidence>
<dbReference type="STRING" id="373903.Hore_16660"/>
<sequence length="288" mass="31497">MVDQATRLRKLVKAKEIKGSETRVIAIASGKGGVGKTNVAVNLGLALQKKGKRVLLLDADLGMANVDILLGLTPKYNLNHVLKGKCDFYEALLEGPEGLHVLPGTSGVEDLINISSREVNRLIETFNQMEENYDIILIDVGAGIHYSVINFIMGCDEVVVVLTPEPTAVMDAYSLIKIMANHGYNRDISLLINQVSNQQEGDKVTGRMTKVIEEYLGLDVRVMGYIPFDEHIRQAVKAQQAVVHLYPGSKAGKAFSGIAERVLNQTRTKKPKGMKGFVSKIIGIIGRN</sequence>
<dbReference type="Pfam" id="PF13614">
    <property type="entry name" value="AAA_31"/>
    <property type="match status" value="1"/>
</dbReference>
<dbReference type="InterPro" id="IPR025669">
    <property type="entry name" value="AAA_dom"/>
</dbReference>
<evidence type="ECO:0000313" key="4">
    <source>
        <dbReference type="EMBL" id="ACL70416.1"/>
    </source>
</evidence>
<keyword evidence="1" id="KW-0547">Nucleotide-binding</keyword>
<dbReference type="Proteomes" id="UP000000719">
    <property type="component" value="Chromosome"/>
</dbReference>
<name>B8CYP7_HALOH</name>
<protein>
    <submittedName>
        <fullName evidence="4">Cobyrinic acid ac-diamide synthase</fullName>
    </submittedName>
</protein>
<gene>
    <name evidence="4" type="ordered locus">Hore_16660</name>
</gene>
<evidence type="ECO:0000256" key="2">
    <source>
        <dbReference type="ARBA" id="ARBA00022840"/>
    </source>
</evidence>
<proteinExistence type="predicted"/>
<dbReference type="HOGENOM" id="CLU_037612_0_0_9"/>
<dbReference type="InterPro" id="IPR027417">
    <property type="entry name" value="P-loop_NTPase"/>
</dbReference>
<dbReference type="GO" id="GO:0051782">
    <property type="term" value="P:negative regulation of cell division"/>
    <property type="evidence" value="ECO:0007669"/>
    <property type="project" value="TreeGrafter"/>
</dbReference>
<dbReference type="SUPFAM" id="SSF52540">
    <property type="entry name" value="P-loop containing nucleoside triphosphate hydrolases"/>
    <property type="match status" value="1"/>
</dbReference>
<dbReference type="GO" id="GO:0009898">
    <property type="term" value="C:cytoplasmic side of plasma membrane"/>
    <property type="evidence" value="ECO:0007669"/>
    <property type="project" value="TreeGrafter"/>
</dbReference>
<dbReference type="CDD" id="cd02038">
    <property type="entry name" value="FlhG-like"/>
    <property type="match status" value="1"/>
</dbReference>
<keyword evidence="2" id="KW-0067">ATP-binding</keyword>
<feature type="domain" description="AAA" evidence="3">
    <location>
        <begin position="23"/>
        <end position="179"/>
    </location>
</feature>
<keyword evidence="5" id="KW-1185">Reference proteome</keyword>
<accession>B8CYP7</accession>
<dbReference type="PANTHER" id="PTHR43384">
    <property type="entry name" value="SEPTUM SITE-DETERMINING PROTEIN MIND HOMOLOG, CHLOROPLASTIC-RELATED"/>
    <property type="match status" value="1"/>
</dbReference>
<dbReference type="AlphaFoldDB" id="B8CYP7"/>
<dbReference type="GO" id="GO:0016887">
    <property type="term" value="F:ATP hydrolysis activity"/>
    <property type="evidence" value="ECO:0007669"/>
    <property type="project" value="TreeGrafter"/>
</dbReference>
<evidence type="ECO:0000256" key="1">
    <source>
        <dbReference type="ARBA" id="ARBA00022741"/>
    </source>
</evidence>
<dbReference type="InterPro" id="IPR050625">
    <property type="entry name" value="ParA/MinD_ATPase"/>
</dbReference>
<dbReference type="GO" id="GO:0005829">
    <property type="term" value="C:cytosol"/>
    <property type="evidence" value="ECO:0007669"/>
    <property type="project" value="TreeGrafter"/>
</dbReference>
<dbReference type="KEGG" id="hor:Hore_16660"/>
<dbReference type="OrthoDB" id="9816297at2"/>